<keyword evidence="10" id="KW-1185">Reference proteome</keyword>
<accession>A0A327JPC3</accession>
<evidence type="ECO:0000256" key="5">
    <source>
        <dbReference type="ARBA" id="ARBA00022989"/>
    </source>
</evidence>
<keyword evidence="6 7" id="KW-0472">Membrane</keyword>
<dbReference type="SUPFAM" id="SSF144091">
    <property type="entry name" value="Rhomboid-like"/>
    <property type="match status" value="1"/>
</dbReference>
<dbReference type="Pfam" id="PF01694">
    <property type="entry name" value="Rhomboid"/>
    <property type="match status" value="1"/>
</dbReference>
<dbReference type="EMBL" id="NPEV01000011">
    <property type="protein sequence ID" value="RAI28147.1"/>
    <property type="molecule type" value="Genomic_DNA"/>
</dbReference>
<dbReference type="GO" id="GO:0004252">
    <property type="term" value="F:serine-type endopeptidase activity"/>
    <property type="evidence" value="ECO:0007669"/>
    <property type="project" value="InterPro"/>
</dbReference>
<dbReference type="InterPro" id="IPR022764">
    <property type="entry name" value="Peptidase_S54_rhomboid_dom"/>
</dbReference>
<feature type="domain" description="Peptidase S54 rhomboid" evidence="8">
    <location>
        <begin position="85"/>
        <end position="246"/>
    </location>
</feature>
<feature type="transmembrane region" description="Helical" evidence="7">
    <location>
        <begin position="202"/>
        <end position="224"/>
    </location>
</feature>
<feature type="transmembrane region" description="Helical" evidence="7">
    <location>
        <begin position="125"/>
        <end position="145"/>
    </location>
</feature>
<evidence type="ECO:0000256" key="4">
    <source>
        <dbReference type="ARBA" id="ARBA00022692"/>
    </source>
</evidence>
<reference evidence="9 10" key="1">
    <citation type="submission" date="2017-07" db="EMBL/GenBank/DDBJ databases">
        <title>Draft Genome Sequences of Select Purple Nonsulfur Bacteria.</title>
        <authorList>
            <person name="Lasarre B."/>
            <person name="Mckinlay J.B."/>
        </authorList>
    </citation>
    <scope>NUCLEOTIDE SEQUENCE [LARGE SCALE GENOMIC DNA]</scope>
    <source>
        <strain evidence="9 10">DSM 11290</strain>
    </source>
</reference>
<evidence type="ECO:0000256" key="2">
    <source>
        <dbReference type="ARBA" id="ARBA00022475"/>
    </source>
</evidence>
<name>A0A327JPC3_9HYPH</name>
<proteinExistence type="predicted"/>
<feature type="transmembrane region" description="Helical" evidence="7">
    <location>
        <begin position="151"/>
        <end position="170"/>
    </location>
</feature>
<keyword evidence="3" id="KW-0997">Cell inner membrane</keyword>
<keyword evidence="4 7" id="KW-0812">Transmembrane</keyword>
<dbReference type="GO" id="GO:0016020">
    <property type="term" value="C:membrane"/>
    <property type="evidence" value="ECO:0007669"/>
    <property type="project" value="UniProtKB-SubCell"/>
</dbReference>
<evidence type="ECO:0000256" key="7">
    <source>
        <dbReference type="SAM" id="Phobius"/>
    </source>
</evidence>
<organism evidence="9 10">
    <name type="scientific">Rhodobium orientis</name>
    <dbReference type="NCBI Taxonomy" id="34017"/>
    <lineage>
        <taxon>Bacteria</taxon>
        <taxon>Pseudomonadati</taxon>
        <taxon>Pseudomonadota</taxon>
        <taxon>Alphaproteobacteria</taxon>
        <taxon>Hyphomicrobiales</taxon>
        <taxon>Rhodobiaceae</taxon>
        <taxon>Rhodobium</taxon>
    </lineage>
</organism>
<evidence type="ECO:0000256" key="3">
    <source>
        <dbReference type="ARBA" id="ARBA00022519"/>
    </source>
</evidence>
<gene>
    <name evidence="9" type="ORF">CH339_07305</name>
</gene>
<evidence type="ECO:0000313" key="10">
    <source>
        <dbReference type="Proteomes" id="UP000249299"/>
    </source>
</evidence>
<dbReference type="Gene3D" id="1.20.1540.10">
    <property type="entry name" value="Rhomboid-like"/>
    <property type="match status" value="1"/>
</dbReference>
<keyword evidence="2" id="KW-1003">Cell membrane</keyword>
<evidence type="ECO:0000313" key="9">
    <source>
        <dbReference type="EMBL" id="RAI28147.1"/>
    </source>
</evidence>
<keyword evidence="5 7" id="KW-1133">Transmembrane helix</keyword>
<dbReference type="PANTHER" id="PTHR43066:SF26">
    <property type="entry name" value="RHOMBOID PROTEASE GLPG"/>
    <property type="match status" value="1"/>
</dbReference>
<dbReference type="InterPro" id="IPR035952">
    <property type="entry name" value="Rhomboid-like_sf"/>
</dbReference>
<protein>
    <recommendedName>
        <fullName evidence="8">Peptidase S54 rhomboid domain-containing protein</fullName>
    </recommendedName>
</protein>
<feature type="transmembrane region" description="Helical" evidence="7">
    <location>
        <begin position="99"/>
        <end position="118"/>
    </location>
</feature>
<dbReference type="Proteomes" id="UP000249299">
    <property type="component" value="Unassembled WGS sequence"/>
</dbReference>
<evidence type="ECO:0000256" key="1">
    <source>
        <dbReference type="ARBA" id="ARBA00004141"/>
    </source>
</evidence>
<dbReference type="AlphaFoldDB" id="A0A327JPC3"/>
<sequence length="267" mass="28963">MRNERQYVTHREDAPFGEAPKEPMFNLPPVILWLSGVMVVIHSIRAFLLDQVQDVDVMVLFAFLPMRYDPEIAARTIFPGGIAADVWTFVTYGLLHGDFVHLAVNVFWLAAFGSAVAWRFGAVRFLLFCAVTTVFGAFVHLAAHFGEAVPMIGASAAVSGLMAAAARFAFSGQGAIAGGRGNQRRWHRPAPPLLAALSDRRVFVFLAVWFGLNIVVGLNSGSFFGDGTTIAWEAHIGGFLAGLLLFPLFDPVPSNPQGPQGIDLPRP</sequence>
<evidence type="ECO:0000256" key="6">
    <source>
        <dbReference type="ARBA" id="ARBA00023136"/>
    </source>
</evidence>
<dbReference type="OrthoDB" id="9797190at2"/>
<dbReference type="PANTHER" id="PTHR43066">
    <property type="entry name" value="RHOMBOID-RELATED PROTEIN"/>
    <property type="match status" value="1"/>
</dbReference>
<comment type="subcellular location">
    <subcellularLocation>
        <location evidence="1">Membrane</location>
        <topology evidence="1">Multi-pass membrane protein</topology>
    </subcellularLocation>
</comment>
<feature type="transmembrane region" description="Helical" evidence="7">
    <location>
        <begin position="30"/>
        <end position="48"/>
    </location>
</feature>
<evidence type="ECO:0000259" key="8">
    <source>
        <dbReference type="Pfam" id="PF01694"/>
    </source>
</evidence>
<comment type="caution">
    <text evidence="9">The sequence shown here is derived from an EMBL/GenBank/DDBJ whole genome shotgun (WGS) entry which is preliminary data.</text>
</comment>